<keyword evidence="12" id="KW-1185">Reference proteome</keyword>
<organism evidence="11 12">
    <name type="scientific">Paenibacillus agri</name>
    <dbReference type="NCBI Taxonomy" id="2744309"/>
    <lineage>
        <taxon>Bacteria</taxon>
        <taxon>Bacillati</taxon>
        <taxon>Bacillota</taxon>
        <taxon>Bacilli</taxon>
        <taxon>Bacillales</taxon>
        <taxon>Paenibacillaceae</taxon>
        <taxon>Paenibacillus</taxon>
    </lineage>
</organism>
<dbReference type="SUPFAM" id="SSF53474">
    <property type="entry name" value="alpha/beta-Hydrolases"/>
    <property type="match status" value="1"/>
</dbReference>
<dbReference type="GO" id="GO:0004177">
    <property type="term" value="F:aminopeptidase activity"/>
    <property type="evidence" value="ECO:0007669"/>
    <property type="project" value="UniProtKB-KW"/>
</dbReference>
<accession>A0A850EGK5</accession>
<proteinExistence type="inferred from homology"/>
<evidence type="ECO:0000313" key="12">
    <source>
        <dbReference type="Proteomes" id="UP000564806"/>
    </source>
</evidence>
<keyword evidence="7" id="KW-0645">Protease</keyword>
<reference evidence="11" key="1">
    <citation type="submission" date="2020-06" db="EMBL/GenBank/DDBJ databases">
        <title>Paenibacillus sp. nov., isolated from soil.</title>
        <authorList>
            <person name="Seo Y.L."/>
        </authorList>
    </citation>
    <scope>NUCLEOTIDE SEQUENCE [LARGE SCALE GENOMIC DNA]</scope>
    <source>
        <strain evidence="11">JW14</strain>
    </source>
</reference>
<dbReference type="InterPro" id="IPR005944">
    <property type="entry name" value="Pro_iminopeptidase"/>
</dbReference>
<dbReference type="InterPro" id="IPR000073">
    <property type="entry name" value="AB_hydrolase_1"/>
</dbReference>
<dbReference type="GO" id="GO:0006508">
    <property type="term" value="P:proteolysis"/>
    <property type="evidence" value="ECO:0007669"/>
    <property type="project" value="UniProtKB-KW"/>
</dbReference>
<evidence type="ECO:0000256" key="3">
    <source>
        <dbReference type="ARBA" id="ARBA00010088"/>
    </source>
</evidence>
<keyword evidence="5" id="KW-0031">Aminopeptidase</keyword>
<evidence type="ECO:0000259" key="10">
    <source>
        <dbReference type="Pfam" id="PF00561"/>
    </source>
</evidence>
<evidence type="ECO:0000256" key="9">
    <source>
        <dbReference type="ARBA" id="ARBA00029605"/>
    </source>
</evidence>
<evidence type="ECO:0000256" key="1">
    <source>
        <dbReference type="ARBA" id="ARBA00001585"/>
    </source>
</evidence>
<evidence type="ECO:0000256" key="7">
    <source>
        <dbReference type="ARBA" id="ARBA00022670"/>
    </source>
</evidence>
<keyword evidence="8 11" id="KW-0378">Hydrolase</keyword>
<dbReference type="PRINTS" id="PR00793">
    <property type="entry name" value="PROAMNOPTASE"/>
</dbReference>
<dbReference type="InterPro" id="IPR002410">
    <property type="entry name" value="Peptidase_S33"/>
</dbReference>
<dbReference type="AlphaFoldDB" id="A0A850EGK5"/>
<dbReference type="EMBL" id="JABWCS010000201">
    <property type="protein sequence ID" value="NUU60463.1"/>
    <property type="molecule type" value="Genomic_DNA"/>
</dbReference>
<dbReference type="Proteomes" id="UP000564806">
    <property type="component" value="Unassembled WGS sequence"/>
</dbReference>
<dbReference type="PANTHER" id="PTHR43722">
    <property type="entry name" value="PROLINE IMINOPEPTIDASE"/>
    <property type="match status" value="1"/>
</dbReference>
<dbReference type="RefSeq" id="WP_175371106.1">
    <property type="nucleotide sequence ID" value="NZ_JABWCS010000201.1"/>
</dbReference>
<evidence type="ECO:0000256" key="6">
    <source>
        <dbReference type="ARBA" id="ARBA00022490"/>
    </source>
</evidence>
<comment type="catalytic activity">
    <reaction evidence="1">
        <text>Release of N-terminal proline from a peptide.</text>
        <dbReference type="EC" id="3.4.11.5"/>
    </reaction>
</comment>
<keyword evidence="6" id="KW-0963">Cytoplasm</keyword>
<dbReference type="GO" id="GO:0005737">
    <property type="term" value="C:cytoplasm"/>
    <property type="evidence" value="ECO:0007669"/>
    <property type="project" value="UniProtKB-SubCell"/>
</dbReference>
<evidence type="ECO:0000313" key="11">
    <source>
        <dbReference type="EMBL" id="NUU60463.1"/>
    </source>
</evidence>
<sequence length="343" mass="39000">MKKVRRILLSLGLAIILLVGIGLIFPTWTPAIKGENSIRELKQVEINGTGHELMIRGQDKNNPVVIFVHGGPGVPEIPYVTKYQDELEKHFTIVHYDERATGKSYHFGEDYSNLTSDLLVKDLLVLTDYISDRLDKKKVILMGHSFGTYIATQAAHQAPEKYEAYIGIGQMADTVESELDALNYMIDQAKSSGNTTDVQHLQGLTDKIQSGEQLAPRDYLRKYGGAARLIDEATDIRDGFLFGPEYNLLDIIRFYRGLFYSQDTLLKPAMDKPLPPLVTKLDLPVYFIMGKYDYMTTANSANNYLEKLEAPHKELIQYDQSAHYPQFEEKDKFSQWMIDTFAQ</sequence>
<name>A0A850EGK5_9BACL</name>
<protein>
    <recommendedName>
        <fullName evidence="4">prolyl aminopeptidase</fullName>
        <ecNumber evidence="4">3.4.11.5</ecNumber>
    </recommendedName>
    <alternativeName>
        <fullName evidence="9">Prolyl aminopeptidase</fullName>
    </alternativeName>
</protein>
<evidence type="ECO:0000256" key="8">
    <source>
        <dbReference type="ARBA" id="ARBA00022801"/>
    </source>
</evidence>
<comment type="subcellular location">
    <subcellularLocation>
        <location evidence="2">Cytoplasm</location>
    </subcellularLocation>
</comment>
<dbReference type="Pfam" id="PF00561">
    <property type="entry name" value="Abhydrolase_1"/>
    <property type="match status" value="1"/>
</dbReference>
<comment type="similarity">
    <text evidence="3">Belongs to the peptidase S33 family.</text>
</comment>
<dbReference type="PANTHER" id="PTHR43722:SF1">
    <property type="entry name" value="PROLINE IMINOPEPTIDASE"/>
    <property type="match status" value="1"/>
</dbReference>
<comment type="caution">
    <text evidence="11">The sequence shown here is derived from an EMBL/GenBank/DDBJ whole genome shotgun (WGS) entry which is preliminary data.</text>
</comment>
<dbReference type="InterPro" id="IPR029058">
    <property type="entry name" value="AB_hydrolase_fold"/>
</dbReference>
<evidence type="ECO:0000256" key="5">
    <source>
        <dbReference type="ARBA" id="ARBA00022438"/>
    </source>
</evidence>
<gene>
    <name evidence="11" type="ORF">HPT30_08920</name>
</gene>
<evidence type="ECO:0000256" key="4">
    <source>
        <dbReference type="ARBA" id="ARBA00012568"/>
    </source>
</evidence>
<dbReference type="Gene3D" id="3.40.50.1820">
    <property type="entry name" value="alpha/beta hydrolase"/>
    <property type="match status" value="1"/>
</dbReference>
<dbReference type="EC" id="3.4.11.5" evidence="4"/>
<evidence type="ECO:0000256" key="2">
    <source>
        <dbReference type="ARBA" id="ARBA00004496"/>
    </source>
</evidence>
<feature type="domain" description="AB hydrolase-1" evidence="10">
    <location>
        <begin position="63"/>
        <end position="329"/>
    </location>
</feature>